<dbReference type="EMBL" id="FRFD01000010">
    <property type="protein sequence ID" value="SHO51898.1"/>
    <property type="molecule type" value="Genomic_DNA"/>
</dbReference>
<keyword evidence="1" id="KW-0812">Transmembrane</keyword>
<proteinExistence type="predicted"/>
<dbReference type="STRING" id="1121345.SAMN02745217_03396"/>
<keyword evidence="1" id="KW-1133">Transmembrane helix</keyword>
<feature type="transmembrane region" description="Helical" evidence="1">
    <location>
        <begin position="7"/>
        <end position="28"/>
    </location>
</feature>
<name>A0A1M7YHA6_9FIRM</name>
<dbReference type="AlphaFoldDB" id="A0A1M7YHA6"/>
<gene>
    <name evidence="2" type="ORF">SAMN02745217_03396</name>
</gene>
<evidence type="ECO:0000313" key="2">
    <source>
        <dbReference type="EMBL" id="SHO51898.1"/>
    </source>
</evidence>
<keyword evidence="1" id="KW-0472">Membrane</keyword>
<evidence type="ECO:0000256" key="1">
    <source>
        <dbReference type="SAM" id="Phobius"/>
    </source>
</evidence>
<sequence length="77" mass="8631">MKKAKRIGAIIAIVLLLSLYGVTFYAGLTASPDSKGLLMASLYTTFMVPLLLYVYMLVYKLLKKRGEEEAKKRNGKQ</sequence>
<accession>A0A1M7YHA6</accession>
<keyword evidence="3" id="KW-1185">Reference proteome</keyword>
<organism evidence="2 3">
    <name type="scientific">Anaerocolumna xylanovorans DSM 12503</name>
    <dbReference type="NCBI Taxonomy" id="1121345"/>
    <lineage>
        <taxon>Bacteria</taxon>
        <taxon>Bacillati</taxon>
        <taxon>Bacillota</taxon>
        <taxon>Clostridia</taxon>
        <taxon>Lachnospirales</taxon>
        <taxon>Lachnospiraceae</taxon>
        <taxon>Anaerocolumna</taxon>
    </lineage>
</organism>
<dbReference type="Proteomes" id="UP000184612">
    <property type="component" value="Unassembled WGS sequence"/>
</dbReference>
<dbReference type="RefSeq" id="WP_073590050.1">
    <property type="nucleotide sequence ID" value="NZ_FRFD01000010.1"/>
</dbReference>
<reference evidence="2 3" key="1">
    <citation type="submission" date="2016-12" db="EMBL/GenBank/DDBJ databases">
        <authorList>
            <person name="Song W.-J."/>
            <person name="Kurnit D.M."/>
        </authorList>
    </citation>
    <scope>NUCLEOTIDE SEQUENCE [LARGE SCALE GENOMIC DNA]</scope>
    <source>
        <strain evidence="2 3">DSM 12503</strain>
    </source>
</reference>
<evidence type="ECO:0000313" key="3">
    <source>
        <dbReference type="Proteomes" id="UP000184612"/>
    </source>
</evidence>
<protein>
    <submittedName>
        <fullName evidence="2">Uncharacterized protein</fullName>
    </submittedName>
</protein>
<feature type="transmembrane region" description="Helical" evidence="1">
    <location>
        <begin position="40"/>
        <end position="62"/>
    </location>
</feature>